<keyword evidence="3" id="KW-0489">Methyltransferase</keyword>
<evidence type="ECO:0000256" key="5">
    <source>
        <dbReference type="ARBA" id="ARBA00022691"/>
    </source>
</evidence>
<gene>
    <name evidence="7" type="ORF">Sjap_004433</name>
</gene>
<protein>
    <recommendedName>
        <fullName evidence="6">Tetrapyrrole methylase domain-containing protein</fullName>
    </recommendedName>
</protein>
<evidence type="ECO:0000256" key="1">
    <source>
        <dbReference type="ARBA" id="ARBA00022490"/>
    </source>
</evidence>
<sequence>MAARLSFELARSPPKKIRRPENKFESRGLLFLNTLCAEDRENIVVALISDAGTPGTSDPGMELVQKLCVNENIPVIPILGPSAVVAALSASGLSTEEFTFVDFLPKHVESRKDRLLVSSNGSVTQIFYVPPHKLSQFLEETSVYFGDSREIVEPKGEITLLIEGKPLSLTEAPLEEQLEHELGELVHNGHSLSMAVKLVAKGTSVKRKSIYALALRKVGKVESQDGSS</sequence>
<keyword evidence="5" id="KW-0949">S-adenosyl-L-methionine</keyword>
<dbReference type="InterPro" id="IPR014777">
    <property type="entry name" value="4pyrrole_Mease_sub1"/>
</dbReference>
<evidence type="ECO:0000313" key="8">
    <source>
        <dbReference type="Proteomes" id="UP001417504"/>
    </source>
</evidence>
<reference evidence="7 8" key="1">
    <citation type="submission" date="2024-01" db="EMBL/GenBank/DDBJ databases">
        <title>Genome assemblies of Stephania.</title>
        <authorList>
            <person name="Yang L."/>
        </authorList>
    </citation>
    <scope>NUCLEOTIDE SEQUENCE [LARGE SCALE GENOMIC DNA]</scope>
    <source>
        <strain evidence="7">QJT</strain>
        <tissue evidence="7">Leaf</tissue>
    </source>
</reference>
<evidence type="ECO:0000313" key="7">
    <source>
        <dbReference type="EMBL" id="KAK9144530.1"/>
    </source>
</evidence>
<evidence type="ECO:0000256" key="3">
    <source>
        <dbReference type="ARBA" id="ARBA00022603"/>
    </source>
</evidence>
<dbReference type="GO" id="GO:0006364">
    <property type="term" value="P:rRNA processing"/>
    <property type="evidence" value="ECO:0007669"/>
    <property type="project" value="UniProtKB-KW"/>
</dbReference>
<dbReference type="GO" id="GO:0032259">
    <property type="term" value="P:methylation"/>
    <property type="evidence" value="ECO:0007669"/>
    <property type="project" value="UniProtKB-KW"/>
</dbReference>
<keyword evidence="4" id="KW-0808">Transferase</keyword>
<keyword evidence="2" id="KW-0698">rRNA processing</keyword>
<dbReference type="InterPro" id="IPR014776">
    <property type="entry name" value="4pyrrole_Mease_sub2"/>
</dbReference>
<evidence type="ECO:0000259" key="6">
    <source>
        <dbReference type="Pfam" id="PF00590"/>
    </source>
</evidence>
<dbReference type="Pfam" id="PF00590">
    <property type="entry name" value="TP_methylase"/>
    <property type="match status" value="1"/>
</dbReference>
<keyword evidence="8" id="KW-1185">Reference proteome</keyword>
<evidence type="ECO:0000256" key="4">
    <source>
        <dbReference type="ARBA" id="ARBA00022679"/>
    </source>
</evidence>
<dbReference type="Gene3D" id="3.40.1010.10">
    <property type="entry name" value="Cobalt-precorrin-4 Transmethylase, Domain 1"/>
    <property type="match status" value="1"/>
</dbReference>
<dbReference type="AlphaFoldDB" id="A0AAP0K391"/>
<dbReference type="InterPro" id="IPR008189">
    <property type="entry name" value="rRNA_ssu_MeTfrase_I"/>
</dbReference>
<keyword evidence="1" id="KW-0963">Cytoplasm</keyword>
<dbReference type="EMBL" id="JBBNAE010000002">
    <property type="protein sequence ID" value="KAK9144530.1"/>
    <property type="molecule type" value="Genomic_DNA"/>
</dbReference>
<dbReference type="InterPro" id="IPR035996">
    <property type="entry name" value="4pyrrol_Methylase_sf"/>
</dbReference>
<comment type="caution">
    <text evidence="7">The sequence shown here is derived from an EMBL/GenBank/DDBJ whole genome shotgun (WGS) entry which is preliminary data.</text>
</comment>
<dbReference type="SUPFAM" id="SSF53790">
    <property type="entry name" value="Tetrapyrrole methylase"/>
    <property type="match status" value="1"/>
</dbReference>
<accession>A0AAP0K391</accession>
<feature type="domain" description="Tetrapyrrole methylase" evidence="6">
    <location>
        <begin position="37"/>
        <end position="141"/>
    </location>
</feature>
<dbReference type="InterPro" id="IPR000878">
    <property type="entry name" value="4pyrrol_Mease"/>
</dbReference>
<dbReference type="Gene3D" id="3.30.950.10">
    <property type="entry name" value="Methyltransferase, Cobalt-precorrin-4 Transmethylase, Domain 2"/>
    <property type="match status" value="1"/>
</dbReference>
<dbReference type="PANTHER" id="PTHR46111">
    <property type="entry name" value="RIBOSOMAL RNA SMALL SUBUNIT METHYLTRANSFERASE I"/>
    <property type="match status" value="1"/>
</dbReference>
<evidence type="ECO:0000256" key="2">
    <source>
        <dbReference type="ARBA" id="ARBA00022552"/>
    </source>
</evidence>
<dbReference type="GO" id="GO:0008168">
    <property type="term" value="F:methyltransferase activity"/>
    <property type="evidence" value="ECO:0007669"/>
    <property type="project" value="UniProtKB-KW"/>
</dbReference>
<dbReference type="Proteomes" id="UP001417504">
    <property type="component" value="Unassembled WGS sequence"/>
</dbReference>
<organism evidence="7 8">
    <name type="scientific">Stephania japonica</name>
    <dbReference type="NCBI Taxonomy" id="461633"/>
    <lineage>
        <taxon>Eukaryota</taxon>
        <taxon>Viridiplantae</taxon>
        <taxon>Streptophyta</taxon>
        <taxon>Embryophyta</taxon>
        <taxon>Tracheophyta</taxon>
        <taxon>Spermatophyta</taxon>
        <taxon>Magnoliopsida</taxon>
        <taxon>Ranunculales</taxon>
        <taxon>Menispermaceae</taxon>
        <taxon>Menispermoideae</taxon>
        <taxon>Cissampelideae</taxon>
        <taxon>Stephania</taxon>
    </lineage>
</organism>
<dbReference type="PANTHER" id="PTHR46111:SF1">
    <property type="entry name" value="RIBOSOMAL RNA SMALL SUBUNIT METHYLTRANSFERASE I"/>
    <property type="match status" value="1"/>
</dbReference>
<proteinExistence type="predicted"/>
<name>A0AAP0K391_9MAGN</name>